<dbReference type="AlphaFoldDB" id="A0AAV7HV03"/>
<name>A0AAV7HV03_COTGL</name>
<protein>
    <submittedName>
        <fullName evidence="1">Uncharacterized protein</fullName>
    </submittedName>
</protein>
<dbReference type="EMBL" id="JAHXZJ010002982">
    <property type="protein sequence ID" value="KAH0534998.1"/>
    <property type="molecule type" value="Genomic_DNA"/>
</dbReference>
<keyword evidence="2" id="KW-1185">Reference proteome</keyword>
<dbReference type="Proteomes" id="UP000826195">
    <property type="component" value="Unassembled WGS sequence"/>
</dbReference>
<reference evidence="1 2" key="1">
    <citation type="journal article" date="2021" name="J. Hered.">
        <title>A chromosome-level genome assembly of the parasitoid wasp, Cotesia glomerata (Hymenoptera: Braconidae).</title>
        <authorList>
            <person name="Pinto B.J."/>
            <person name="Weis J.J."/>
            <person name="Gamble T."/>
            <person name="Ode P.J."/>
            <person name="Paul R."/>
            <person name="Zaspel J.M."/>
        </authorList>
    </citation>
    <scope>NUCLEOTIDE SEQUENCE [LARGE SCALE GENOMIC DNA]</scope>
    <source>
        <strain evidence="1">CgM1</strain>
    </source>
</reference>
<accession>A0AAV7HV03</accession>
<sequence>MLRHHEPGDCVDQHYHHHRHHRHHHNLELLVDILALIYIDDATKLPTHMCEVCKISSHMYDQHPARSLSPSSSLQSTLVLSECQNNLSHDEDDRDKELVLYPSDNVDYNSDGNHSSSDDDEYLIIEL</sequence>
<evidence type="ECO:0000313" key="1">
    <source>
        <dbReference type="EMBL" id="KAH0534998.1"/>
    </source>
</evidence>
<organism evidence="1 2">
    <name type="scientific">Cotesia glomerata</name>
    <name type="common">Lepidopteran parasitic wasp</name>
    <name type="synonym">Apanteles glomeratus</name>
    <dbReference type="NCBI Taxonomy" id="32391"/>
    <lineage>
        <taxon>Eukaryota</taxon>
        <taxon>Metazoa</taxon>
        <taxon>Ecdysozoa</taxon>
        <taxon>Arthropoda</taxon>
        <taxon>Hexapoda</taxon>
        <taxon>Insecta</taxon>
        <taxon>Pterygota</taxon>
        <taxon>Neoptera</taxon>
        <taxon>Endopterygota</taxon>
        <taxon>Hymenoptera</taxon>
        <taxon>Apocrita</taxon>
        <taxon>Ichneumonoidea</taxon>
        <taxon>Braconidae</taxon>
        <taxon>Microgastrinae</taxon>
        <taxon>Cotesia</taxon>
    </lineage>
</organism>
<evidence type="ECO:0000313" key="2">
    <source>
        <dbReference type="Proteomes" id="UP000826195"/>
    </source>
</evidence>
<gene>
    <name evidence="1" type="ORF">KQX54_011627</name>
</gene>
<comment type="caution">
    <text evidence="1">The sequence shown here is derived from an EMBL/GenBank/DDBJ whole genome shotgun (WGS) entry which is preliminary data.</text>
</comment>
<proteinExistence type="predicted"/>